<dbReference type="InterPro" id="IPR012910">
    <property type="entry name" value="Plug_dom"/>
</dbReference>
<dbReference type="Gene3D" id="2.170.130.10">
    <property type="entry name" value="TonB-dependent receptor, plug domain"/>
    <property type="match status" value="1"/>
</dbReference>
<dbReference type="PANTHER" id="PTHR30069">
    <property type="entry name" value="TONB-DEPENDENT OUTER MEMBRANE RECEPTOR"/>
    <property type="match status" value="1"/>
</dbReference>
<comment type="subcellular location">
    <subcellularLocation>
        <location evidence="1 8">Cell outer membrane</location>
        <topology evidence="1 8">Multi-pass membrane protein</topology>
    </subcellularLocation>
</comment>
<dbReference type="KEGG" id="acou:A5CBH24_01200"/>
<dbReference type="Pfam" id="PF07715">
    <property type="entry name" value="Plug"/>
    <property type="match status" value="1"/>
</dbReference>
<evidence type="ECO:0000256" key="2">
    <source>
        <dbReference type="ARBA" id="ARBA00022448"/>
    </source>
</evidence>
<keyword evidence="7 8" id="KW-0998">Cell outer membrane</keyword>
<feature type="domain" description="TonB-dependent receptor plug" evidence="9">
    <location>
        <begin position="210"/>
        <end position="331"/>
    </location>
</feature>
<evidence type="ECO:0000259" key="9">
    <source>
        <dbReference type="Pfam" id="PF07715"/>
    </source>
</evidence>
<dbReference type="GO" id="GO:0044718">
    <property type="term" value="P:siderophore transmembrane transport"/>
    <property type="evidence" value="ECO:0007669"/>
    <property type="project" value="TreeGrafter"/>
</dbReference>
<dbReference type="PROSITE" id="PS52016">
    <property type="entry name" value="TONB_DEPENDENT_REC_3"/>
    <property type="match status" value="1"/>
</dbReference>
<proteinExistence type="inferred from homology"/>
<reference evidence="11" key="1">
    <citation type="submission" date="2019-06" db="EMBL/GenBank/DDBJ databases">
        <title>Alistipes onderdonkii subsp. vulgaris subsp. nov., Alistipes dispar sp. nov. and Alistipes communis sp. nov., isolated from human faeces, and creation of Alistipes onderdonkii subsp. onderdonkii subsp. nov.</title>
        <authorList>
            <person name="Sakamoto M."/>
            <person name="Ikeyama N."/>
            <person name="Ogata Y."/>
            <person name="Suda W."/>
            <person name="Iino T."/>
            <person name="Hattori M."/>
            <person name="Ohkuma M."/>
        </authorList>
    </citation>
    <scope>NUCLEOTIDE SEQUENCE [LARGE SCALE GENOMIC DNA]</scope>
    <source>
        <strain evidence="11">5CBH24</strain>
    </source>
</reference>
<dbReference type="GeneID" id="78340841"/>
<dbReference type="GO" id="GO:0009279">
    <property type="term" value="C:cell outer membrane"/>
    <property type="evidence" value="ECO:0007669"/>
    <property type="project" value="UniProtKB-SubCell"/>
</dbReference>
<keyword evidence="6 8" id="KW-0472">Membrane</keyword>
<dbReference type="Gene3D" id="2.60.40.1120">
    <property type="entry name" value="Carboxypeptidase-like, regulatory domain"/>
    <property type="match status" value="1"/>
</dbReference>
<evidence type="ECO:0000256" key="1">
    <source>
        <dbReference type="ARBA" id="ARBA00004571"/>
    </source>
</evidence>
<dbReference type="InterPro" id="IPR039426">
    <property type="entry name" value="TonB-dep_rcpt-like"/>
</dbReference>
<dbReference type="InterPro" id="IPR036942">
    <property type="entry name" value="Beta-barrel_TonB_sf"/>
</dbReference>
<dbReference type="SUPFAM" id="SSF56935">
    <property type="entry name" value="Porins"/>
    <property type="match status" value="1"/>
</dbReference>
<evidence type="ECO:0000256" key="8">
    <source>
        <dbReference type="PROSITE-ProRule" id="PRU01360"/>
    </source>
</evidence>
<keyword evidence="2 8" id="KW-0813">Transport</keyword>
<evidence type="ECO:0000256" key="4">
    <source>
        <dbReference type="ARBA" id="ARBA00022692"/>
    </source>
</evidence>
<dbReference type="NCBIfam" id="TIGR04057">
    <property type="entry name" value="SusC_RagA_signa"/>
    <property type="match status" value="1"/>
</dbReference>
<dbReference type="OrthoDB" id="9768177at2"/>
<evidence type="ECO:0000256" key="5">
    <source>
        <dbReference type="ARBA" id="ARBA00022729"/>
    </source>
</evidence>
<gene>
    <name evidence="10" type="ORF">A5CBH24_01200</name>
</gene>
<dbReference type="RefSeq" id="WP_141411853.1">
    <property type="nucleotide sequence ID" value="NZ_AP019735.1"/>
</dbReference>
<dbReference type="PANTHER" id="PTHR30069:SF29">
    <property type="entry name" value="HEMOGLOBIN AND HEMOGLOBIN-HAPTOGLOBIN-BINDING PROTEIN 1-RELATED"/>
    <property type="match status" value="1"/>
</dbReference>
<dbReference type="Proteomes" id="UP000318946">
    <property type="component" value="Chromosome"/>
</dbReference>
<dbReference type="Gene3D" id="2.40.170.20">
    <property type="entry name" value="TonB-dependent receptor, beta-barrel domain"/>
    <property type="match status" value="1"/>
</dbReference>
<dbReference type="InterPro" id="IPR037066">
    <property type="entry name" value="Plug_dom_sf"/>
</dbReference>
<dbReference type="InterPro" id="IPR023996">
    <property type="entry name" value="TonB-dep_OMP_SusC/RagA"/>
</dbReference>
<dbReference type="NCBIfam" id="TIGR04056">
    <property type="entry name" value="OMP_RagA_SusC"/>
    <property type="match status" value="1"/>
</dbReference>
<dbReference type="AlphaFoldDB" id="A0A4Y1WPU2"/>
<evidence type="ECO:0000256" key="3">
    <source>
        <dbReference type="ARBA" id="ARBA00022452"/>
    </source>
</evidence>
<dbReference type="SUPFAM" id="SSF49464">
    <property type="entry name" value="Carboxypeptidase regulatory domain-like"/>
    <property type="match status" value="1"/>
</dbReference>
<keyword evidence="3 8" id="KW-1134">Transmembrane beta strand</keyword>
<accession>A0A4Y1WPU2</accession>
<dbReference type="EMBL" id="AP019735">
    <property type="protein sequence ID" value="BBL02807.1"/>
    <property type="molecule type" value="Genomic_DNA"/>
</dbReference>
<dbReference type="GO" id="GO:0015344">
    <property type="term" value="F:siderophore uptake transmembrane transporter activity"/>
    <property type="evidence" value="ECO:0007669"/>
    <property type="project" value="TreeGrafter"/>
</dbReference>
<evidence type="ECO:0000313" key="11">
    <source>
        <dbReference type="Proteomes" id="UP000318946"/>
    </source>
</evidence>
<name>A0A4Y1WPU2_9BACT</name>
<dbReference type="InterPro" id="IPR008969">
    <property type="entry name" value="CarboxyPept-like_regulatory"/>
</dbReference>
<comment type="similarity">
    <text evidence="8">Belongs to the TonB-dependent receptor family.</text>
</comment>
<keyword evidence="4 8" id="KW-0812">Transmembrane</keyword>
<protein>
    <submittedName>
        <fullName evidence="10">SusC/RagA family TonB-linked outer membrane protein</fullName>
    </submittedName>
</protein>
<organism evidence="10 11">
    <name type="scientific">Alistipes communis</name>
    <dbReference type="NCBI Taxonomy" id="2585118"/>
    <lineage>
        <taxon>Bacteria</taxon>
        <taxon>Pseudomonadati</taxon>
        <taxon>Bacteroidota</taxon>
        <taxon>Bacteroidia</taxon>
        <taxon>Bacteroidales</taxon>
        <taxon>Rikenellaceae</taxon>
        <taxon>Alistipes</taxon>
    </lineage>
</organism>
<evidence type="ECO:0000256" key="7">
    <source>
        <dbReference type="ARBA" id="ARBA00023237"/>
    </source>
</evidence>
<sequence>MNKKRIAQIRAYLTFSLAALLLCIPLSGKAQTARLDLHLKQAPLKQAMSEIERQTSYRFVPNIEIDIEYPVSVYAENEPLKTVLDRLFAATPYTYSFLNSTTTILLSKRPQEQPAAVSGLVVDAGGRPVVGASVLVAGTTIGTSTDSEGRFSLSVPSPSTSRLTINFLGYASQNLEIGTRTEFRVVLKEAAEEIDSVVVTALGIKRSEKALAYTVAQVAAEDITMVKDANFINSLSGKVAGAVINQSSSGVGGAAKITMRGMKSIMQSSNALYVVDGIPMFNNSSKGGMEFDSRGATESIADLNPDDIASMSVMTGAAASALYGSDAANGAVLITTKKGEAGKLKVTLSSNTEFLSPLRMPEFQTRYGTGRKGKSTGSTIHSWGERLPDAGRYNYSPDDDFFETGHVYTNSFTLQGGSDKNQTYFSAAAVNSDGLTPNNEYNRYNFTFRNTSHFLGDRLTLDVAANYIIQQDRNMTNQGVYSNPLVSAYLFPRGDDFNAARAFERWNPARNIYEQYWPQGEGGDLRMQNPYWIAYRNPRENTRKRYMLTAGATYKITDWMDVSGRIKVDNTDLFYTQKLYATSNATLLEGSKYGHYTQQDEQTRQTYGDVMLNITKTFAESLSLAAHAGASINDTRLQGLILSGPLAKPSNVFHPEAIESTKRKVQRTGWHEQTQSLFASVEVGWKSQLYLTLTGRNDWASQLAGSPQKSFFYPSVGLSWLPSETFDFPELFPYLKLRGSWASVGVPFPRELTYPTHPYDHTTSGWDDKTNRPIGDLYPERTKSWELGFDARFLNGFTLTASWYRADTYNQTFNPNISASSGWSDMYVQTGHVRNTGVEAMLGYTHTWRGFTWDSAVTFSWNKNKIVELMRNWRDPETGKVYSKDRLEIKGLGRAKYILKEGGSMGDLYTTSDLRRNADGDIEIDDAGNVAIEDNLPDMKLGSVFPKYNLSWRNTFDYKGVKLSALVTARIGGIVYSATQANMDLFGVSEASAAARDRGGVLLNGRSMVDAETWYTAIGAQSGLPQYYTYSATNVRLQELSVGYTIPRRWLKVCDITVSLVGRNLWMMYCKAPFDPEAVASTENFYQGIDYFMTPSLRNIGFNVNIKF</sequence>
<dbReference type="InterPro" id="IPR023997">
    <property type="entry name" value="TonB-dep_OMP_SusC/RagA_CS"/>
</dbReference>
<keyword evidence="11" id="KW-1185">Reference proteome</keyword>
<keyword evidence="5" id="KW-0732">Signal</keyword>
<evidence type="ECO:0000313" key="10">
    <source>
        <dbReference type="EMBL" id="BBL02807.1"/>
    </source>
</evidence>
<evidence type="ECO:0000256" key="6">
    <source>
        <dbReference type="ARBA" id="ARBA00023136"/>
    </source>
</evidence>
<dbReference type="Pfam" id="PF13715">
    <property type="entry name" value="CarbopepD_reg_2"/>
    <property type="match status" value="1"/>
</dbReference>